<evidence type="ECO:0000256" key="4">
    <source>
        <dbReference type="ARBA" id="ARBA00022833"/>
    </source>
</evidence>
<evidence type="ECO:0000313" key="8">
    <source>
        <dbReference type="Proteomes" id="UP000636479"/>
    </source>
</evidence>
<keyword evidence="4" id="KW-0862">Zinc</keyword>
<dbReference type="GO" id="GO:0000785">
    <property type="term" value="C:chromatin"/>
    <property type="evidence" value="ECO:0007669"/>
    <property type="project" value="TreeGrafter"/>
</dbReference>
<evidence type="ECO:0000256" key="1">
    <source>
        <dbReference type="ARBA" id="ARBA00022723"/>
    </source>
</evidence>
<evidence type="ECO:0000256" key="3">
    <source>
        <dbReference type="ARBA" id="ARBA00022771"/>
    </source>
</evidence>
<comment type="caution">
    <text evidence="7">The sequence shown here is derived from an EMBL/GenBank/DDBJ whole genome shotgun (WGS) entry which is preliminary data.</text>
</comment>
<reference evidence="7" key="1">
    <citation type="submission" date="2020-05" db="EMBL/GenBank/DDBJ databases">
        <title>Mycena genomes resolve the evolution of fungal bioluminescence.</title>
        <authorList>
            <person name="Tsai I.J."/>
        </authorList>
    </citation>
    <scope>NUCLEOTIDE SEQUENCE</scope>
    <source>
        <strain evidence="7">171206Taipei</strain>
    </source>
</reference>
<dbReference type="PANTHER" id="PTHR14003:SF19">
    <property type="entry name" value="YY2 TRANSCRIPTION FACTOR"/>
    <property type="match status" value="1"/>
</dbReference>
<evidence type="ECO:0000313" key="7">
    <source>
        <dbReference type="EMBL" id="KAF7299149.1"/>
    </source>
</evidence>
<dbReference type="PROSITE" id="PS00028">
    <property type="entry name" value="ZINC_FINGER_C2H2_1"/>
    <property type="match status" value="2"/>
</dbReference>
<protein>
    <recommendedName>
        <fullName evidence="6">C2H2-type domain-containing protein</fullName>
    </recommendedName>
</protein>
<dbReference type="PROSITE" id="PS51257">
    <property type="entry name" value="PROKAR_LIPOPROTEIN"/>
    <property type="match status" value="1"/>
</dbReference>
<dbReference type="PROSITE" id="PS50157">
    <property type="entry name" value="ZINC_FINGER_C2H2_2"/>
    <property type="match status" value="2"/>
</dbReference>
<evidence type="ECO:0000256" key="5">
    <source>
        <dbReference type="PROSITE-ProRule" id="PRU00042"/>
    </source>
</evidence>
<dbReference type="GO" id="GO:0000981">
    <property type="term" value="F:DNA-binding transcription factor activity, RNA polymerase II-specific"/>
    <property type="evidence" value="ECO:0007669"/>
    <property type="project" value="UniProtKB-ARBA"/>
</dbReference>
<accession>A0A8H6SGW2</accession>
<dbReference type="GO" id="GO:0005667">
    <property type="term" value="C:transcription regulator complex"/>
    <property type="evidence" value="ECO:0007669"/>
    <property type="project" value="TreeGrafter"/>
</dbReference>
<dbReference type="InterPro" id="IPR036236">
    <property type="entry name" value="Znf_C2H2_sf"/>
</dbReference>
<dbReference type="Proteomes" id="UP000636479">
    <property type="component" value="Unassembled WGS sequence"/>
</dbReference>
<feature type="domain" description="C2H2-type" evidence="6">
    <location>
        <begin position="13"/>
        <end position="42"/>
    </location>
</feature>
<dbReference type="AlphaFoldDB" id="A0A8H6SGW2"/>
<evidence type="ECO:0000256" key="2">
    <source>
        <dbReference type="ARBA" id="ARBA00022737"/>
    </source>
</evidence>
<keyword evidence="3 5" id="KW-0863">Zinc-finger</keyword>
<dbReference type="GeneID" id="59347811"/>
<dbReference type="PANTHER" id="PTHR14003">
    <property type="entry name" value="TRANSCRIPTIONAL REPRESSOR PROTEIN YY"/>
    <property type="match status" value="1"/>
</dbReference>
<dbReference type="GO" id="GO:0000978">
    <property type="term" value="F:RNA polymerase II cis-regulatory region sequence-specific DNA binding"/>
    <property type="evidence" value="ECO:0007669"/>
    <property type="project" value="TreeGrafter"/>
</dbReference>
<dbReference type="GO" id="GO:0031519">
    <property type="term" value="C:PcG protein complex"/>
    <property type="evidence" value="ECO:0007669"/>
    <property type="project" value="TreeGrafter"/>
</dbReference>
<evidence type="ECO:0000259" key="6">
    <source>
        <dbReference type="PROSITE" id="PS50157"/>
    </source>
</evidence>
<proteinExistence type="predicted"/>
<dbReference type="FunFam" id="3.30.160.60:FF:000072">
    <property type="entry name" value="zinc finger protein 143 isoform X1"/>
    <property type="match status" value="1"/>
</dbReference>
<dbReference type="SUPFAM" id="SSF57667">
    <property type="entry name" value="beta-beta-alpha zinc fingers"/>
    <property type="match status" value="1"/>
</dbReference>
<dbReference type="InterPro" id="IPR013087">
    <property type="entry name" value="Znf_C2H2_type"/>
</dbReference>
<name>A0A8H6SGW2_9AGAR</name>
<dbReference type="OrthoDB" id="6365676at2759"/>
<dbReference type="GO" id="GO:0008270">
    <property type="term" value="F:zinc ion binding"/>
    <property type="evidence" value="ECO:0007669"/>
    <property type="project" value="UniProtKB-KW"/>
</dbReference>
<feature type="domain" description="C2H2-type" evidence="6">
    <location>
        <begin position="43"/>
        <end position="72"/>
    </location>
</feature>
<keyword evidence="1" id="KW-0479">Metal-binding</keyword>
<organism evidence="7 8">
    <name type="scientific">Mycena indigotica</name>
    <dbReference type="NCBI Taxonomy" id="2126181"/>
    <lineage>
        <taxon>Eukaryota</taxon>
        <taxon>Fungi</taxon>
        <taxon>Dikarya</taxon>
        <taxon>Basidiomycota</taxon>
        <taxon>Agaricomycotina</taxon>
        <taxon>Agaricomycetes</taxon>
        <taxon>Agaricomycetidae</taxon>
        <taxon>Agaricales</taxon>
        <taxon>Marasmiineae</taxon>
        <taxon>Mycenaceae</taxon>
        <taxon>Mycena</taxon>
    </lineage>
</organism>
<dbReference type="Pfam" id="PF00096">
    <property type="entry name" value="zf-C2H2"/>
    <property type="match status" value="2"/>
</dbReference>
<sequence length="305" mass="33813">MPALRSASTSGSHACTFSGCTKRFSTSGHLARHVRVHTGEMAFACSFPGCKTRCSRQDNLRQHYRLHFDIRDPEALRRQAPHKKRRKTRVQRVLSYSDIPLVDNLPSPLSISEQSSSASSSSSRSSPYQVHLDLDESIYCHSPPSQPLLYAPDADPPATLFLSPPPPIHQLFPRLLTHLLVRVRPLFSTIARPLSAAIAPTLVFWKFAVWRVHLLIVTPVMCSAKACCYDYTRTISIHVFFVSSTIPKRDQAKLFSTSALSSPCSRFANVRKAAGLCSSAQNNNGVSSTIEYPIFGAHNCVRPIP</sequence>
<dbReference type="Gene3D" id="3.30.160.60">
    <property type="entry name" value="Classic Zinc Finger"/>
    <property type="match status" value="2"/>
</dbReference>
<keyword evidence="8" id="KW-1185">Reference proteome</keyword>
<dbReference type="SMART" id="SM00355">
    <property type="entry name" value="ZnF_C2H2"/>
    <property type="match status" value="2"/>
</dbReference>
<gene>
    <name evidence="7" type="ORF">MIND_00863500</name>
</gene>
<dbReference type="EMBL" id="JACAZF010000007">
    <property type="protein sequence ID" value="KAF7299149.1"/>
    <property type="molecule type" value="Genomic_DNA"/>
</dbReference>
<dbReference type="RefSeq" id="XP_037218537.1">
    <property type="nucleotide sequence ID" value="XM_037365295.1"/>
</dbReference>
<keyword evidence="2" id="KW-0677">Repeat</keyword>